<sequence length="276" mass="32265">MESTEDQEQGLVHNEKVLNEILEKSIRNKFKYLIDLFKFTSDPPIFMRIKRVPHKIYLVFNLCPELLTIVYPNKQFSGLMPDVKQFYKSKQSRVIHIAGNIKNYTIGWLDNCSKILSTCFFSITEKVTLGEFIISGRCFKKTLICCSHVQTINFLRCEIVNSDVSLPEAVKFKIQNFNFKNSNYRIFRRNVKPISIDQICKMISTCSLKKSLQEVNIRDNSFKNSELKEAIINNSLASIMFKQEGSNHEYNCFIDEYGNFNEQKFSLNILEKAHKY</sequence>
<organism evidence="1 2">
    <name type="scientific">Euplotes crassus</name>
    <dbReference type="NCBI Taxonomy" id="5936"/>
    <lineage>
        <taxon>Eukaryota</taxon>
        <taxon>Sar</taxon>
        <taxon>Alveolata</taxon>
        <taxon>Ciliophora</taxon>
        <taxon>Intramacronucleata</taxon>
        <taxon>Spirotrichea</taxon>
        <taxon>Hypotrichia</taxon>
        <taxon>Euplotida</taxon>
        <taxon>Euplotidae</taxon>
        <taxon>Moneuplotes</taxon>
    </lineage>
</organism>
<name>A0AAD1XMP8_EUPCR</name>
<protein>
    <submittedName>
        <fullName evidence="1">Uncharacterized protein</fullName>
    </submittedName>
</protein>
<dbReference type="EMBL" id="CAMPGE010016948">
    <property type="protein sequence ID" value="CAI2375464.1"/>
    <property type="molecule type" value="Genomic_DNA"/>
</dbReference>
<dbReference type="AlphaFoldDB" id="A0AAD1XMP8"/>
<keyword evidence="2" id="KW-1185">Reference proteome</keyword>
<evidence type="ECO:0000313" key="1">
    <source>
        <dbReference type="EMBL" id="CAI2375464.1"/>
    </source>
</evidence>
<gene>
    <name evidence="1" type="ORF">ECRASSUSDP1_LOCUS16826</name>
</gene>
<reference evidence="1" key="1">
    <citation type="submission" date="2023-07" db="EMBL/GenBank/DDBJ databases">
        <authorList>
            <consortium name="AG Swart"/>
            <person name="Singh M."/>
            <person name="Singh A."/>
            <person name="Seah K."/>
            <person name="Emmerich C."/>
        </authorList>
    </citation>
    <scope>NUCLEOTIDE SEQUENCE</scope>
    <source>
        <strain evidence="1">DP1</strain>
    </source>
</reference>
<dbReference type="Proteomes" id="UP001295684">
    <property type="component" value="Unassembled WGS sequence"/>
</dbReference>
<accession>A0AAD1XMP8</accession>
<proteinExistence type="predicted"/>
<comment type="caution">
    <text evidence="1">The sequence shown here is derived from an EMBL/GenBank/DDBJ whole genome shotgun (WGS) entry which is preliminary data.</text>
</comment>
<evidence type="ECO:0000313" key="2">
    <source>
        <dbReference type="Proteomes" id="UP001295684"/>
    </source>
</evidence>